<dbReference type="InterPro" id="IPR003029">
    <property type="entry name" value="S1_domain"/>
</dbReference>
<dbReference type="GO" id="GO:0042393">
    <property type="term" value="F:histone binding"/>
    <property type="evidence" value="ECO:0007669"/>
    <property type="project" value="TreeGrafter"/>
</dbReference>
<dbReference type="SUPFAM" id="SSF50249">
    <property type="entry name" value="Nucleic acid-binding proteins"/>
    <property type="match status" value="1"/>
</dbReference>
<dbReference type="FunFam" id="1.10.3500.10:FF:000006">
    <property type="entry name" value="Transcription elongation factor spt6"/>
    <property type="match status" value="1"/>
</dbReference>
<dbReference type="Pfam" id="PF22706">
    <property type="entry name" value="Tex_central_region"/>
    <property type="match status" value="1"/>
</dbReference>
<dbReference type="SUPFAM" id="SSF53098">
    <property type="entry name" value="Ribonuclease H-like"/>
    <property type="match status" value="1"/>
</dbReference>
<dbReference type="Pfam" id="PF14633">
    <property type="entry name" value="SH2_2"/>
    <property type="match status" value="1"/>
</dbReference>
<sequence length="1650" mass="189832">MSKFGDSEAEEDSLDESLSEKSDDDEDEDEEEGEEEEQADDENDIINDEVEESAGEEEQGHHGHHHRKRRKDEAEELDEEDLSLIEENLGISIKRKKPRLKKIKVLDSDEEEEDQLAGNAAVKEREAIANQLFEGGDDGGEVAAEPAEAPGDDTYADIDESESEEDVDDFIVDDEGNPINRHTKKKRRIPGTLQDSALMEAQDIFGLDFDFDEFEKYGRDDFSSEEEEEDYEDDTEDGAPRRPKKKSTKKSIYEVFEPSELEKGMLTNKDNEIRTADVPERFQVRDFAVKSTEDGELDDEADWIYKHAFLDLPISQQQDPLDGDAHSHAKTPKPYSAVAKIREALNLMRNHLYEVPFIASYRKEYIEPELNIEDLWKIWEYDEKWSQLRTRKENLHRLFEEMQNYQFNKIQESGDEPLDDDTRILQPEDVDRLDGVETMEQLKDVYSHFMLYYKNDIPAMWEAKRKKKESEEGKEGDGESKTTLPKKKMPAKRDLYAICKQAGVSGLARKFGLTPDQLGENLRDNYQRHETEQHPVEPDDAAENYLSSTFSTVDQVLEAARHMVAMQIARDPLVRQCVRQTFYERAKLKIRPTKKGKKEIDESHLCSTFKYIKNKPVKELKGDQFLRMCKAEEDGLLTINIEIDLDKNAGYQTYFDEVKQLYYRDEFSHLVQEWNTQRTNALSRAFNQMLYPLFEKELKLKLLQEAKNFVIKSCCRRLRSWIEVAPYQPEQHIDERDYDDSSNTEGLRVLACSFSNSPDTPAFLAMLDGGGQVNDYLRLKYLLNRRNTNRPKEREDKEKDMQRLKQFILKKRPQVVVVAAEFRATVSVIDDIKMCIAELEQENQIPTISVEALDGEVARVFMSSPRAENEFREYPALLRHAVSLGRRIQDPLTEFAALCVEEDELLCLRLHPYQDQVPKEQLVKSLHQEFVTVVNEVGVDPNRLLEHPHTVSLLQFVCGLGPRKASSLLKSLRQQCTRLENRSQLVTVCGLAPQVFLNCAGFIKIDTAAISDTTTNYIEVLDGSRVHPETYEWAKKMAVDALEYDEATMESNPSSALEEILEAPDRLKDLDLDAFAEELERQGYGNKRITLYDIRDELFGQYRERRSPYRSLTVEESFRLMTGETSESLYVGKMVVCTVTGFANRKPPRDMIDQAQPVRNDETGQWQCPFCLQDAFPDLSEVWTHLDNGSCAGQAIGVRTRLENGLSGFLPTKMISDKTISSPHDRVKVGMTLHCRVTRVNMERFQLDLTCRSSDLADKEGKFSLPKDLYYDQDTADKDRKDEEAAKKKANRPKYVKRVIVHPAFKNISFKEAERLLADMDQGECIVRPSSKGADHLTVTWKVDEGVYQHVDVREEGKENAFSLGRSLWIDSEEFEDLDEIIARHVQPMASFAREILNHKNYRAVDGVKSKLEEILQVEKRKAPQRIPYLMSTTKEFPGKFFLGYLPRVKPRIEYISVTPDGFRYRGRVHATLNGLFRWFKEHFRDPIPGTPRHRMPVTMSEGNTPYTPGGTPSINSDVDPARLLPQLQQHFPRGINDPKVYSALAAVARQQQDSQKKTPTQLTPAQWGAAAAQHIQRQKKQRSSQHQSTPTQQTPTQQTPTQQGYQQFPQYGYYQQHQDQTQAQTPTTYGYQQTYSGSKSAGKESSKSR</sequence>
<feature type="compositionally biased region" description="Basic and acidic residues" evidence="7">
    <location>
        <begin position="468"/>
        <end position="480"/>
    </location>
</feature>
<dbReference type="InterPro" id="IPR028083">
    <property type="entry name" value="Spt6_acidic_N_dom"/>
</dbReference>
<dbReference type="Pfam" id="PF14632">
    <property type="entry name" value="SPT6_acidic"/>
    <property type="match status" value="1"/>
</dbReference>
<dbReference type="GO" id="GO:0034728">
    <property type="term" value="P:nucleosome organization"/>
    <property type="evidence" value="ECO:0007669"/>
    <property type="project" value="TreeGrafter"/>
</dbReference>
<dbReference type="Gene3D" id="1.10.150.850">
    <property type="entry name" value="Spt6, helix-hairpin-helix domain"/>
    <property type="match status" value="1"/>
</dbReference>
<dbReference type="InterPro" id="IPR028231">
    <property type="entry name" value="Spt6_YqgF"/>
</dbReference>
<keyword evidence="11" id="KW-1185">Reference proteome</keyword>
<feature type="compositionally biased region" description="Polar residues" evidence="7">
    <location>
        <begin position="1550"/>
        <end position="1565"/>
    </location>
</feature>
<dbReference type="Gene3D" id="3.30.420.140">
    <property type="entry name" value="YqgF/RNase H-like domain"/>
    <property type="match status" value="1"/>
</dbReference>
<comment type="function">
    <text evidence="5">Histone H3-H4 chaperone that plays a role in maintenance of chromatin structure during RNA polymerase II transcription elongation.</text>
</comment>
<dbReference type="InterPro" id="IPR028088">
    <property type="entry name" value="Spt6_HTH_DNA-bd_dom"/>
</dbReference>
<evidence type="ECO:0000313" key="11">
    <source>
        <dbReference type="Proteomes" id="UP001159428"/>
    </source>
</evidence>
<feature type="compositionally biased region" description="Acidic residues" evidence="7">
    <location>
        <begin position="223"/>
        <end position="237"/>
    </location>
</feature>
<evidence type="ECO:0000256" key="5">
    <source>
        <dbReference type="PIRNR" id="PIRNR036947"/>
    </source>
</evidence>
<dbReference type="Gene3D" id="3.30.505.10">
    <property type="entry name" value="SH2 domain"/>
    <property type="match status" value="2"/>
</dbReference>
<dbReference type="CDD" id="cd09918">
    <property type="entry name" value="SH2_Nterm_SPT6_like"/>
    <property type="match status" value="1"/>
</dbReference>
<dbReference type="CDD" id="cd09928">
    <property type="entry name" value="SH2_Cterm_SPT6_like"/>
    <property type="match status" value="1"/>
</dbReference>
<keyword evidence="4 5" id="KW-0539">Nucleus</keyword>
<comment type="caution">
    <text evidence="10">The sequence shown here is derived from an EMBL/GenBank/DDBJ whole genome shotgun (WGS) entry which is preliminary data.</text>
</comment>
<proteinExistence type="inferred from homology"/>
<dbReference type="PIRSF" id="PIRSF036947">
    <property type="entry name" value="Spt6"/>
    <property type="match status" value="1"/>
</dbReference>
<dbReference type="InterPro" id="IPR042066">
    <property type="entry name" value="Spt6_death-like"/>
</dbReference>
<evidence type="ECO:0000256" key="7">
    <source>
        <dbReference type="SAM" id="MobiDB-lite"/>
    </source>
</evidence>
<comment type="similarity">
    <text evidence="2 5">Belongs to the SPT6 family.</text>
</comment>
<dbReference type="InterPro" id="IPR055179">
    <property type="entry name" value="Tex-like_central_region"/>
</dbReference>
<dbReference type="InterPro" id="IPR023323">
    <property type="entry name" value="Tex-like_dom_sf"/>
</dbReference>
<dbReference type="SMART" id="SM00252">
    <property type="entry name" value="SH2"/>
    <property type="match status" value="1"/>
</dbReference>
<feature type="region of interest" description="Disordered" evidence="7">
    <location>
        <begin position="134"/>
        <end position="188"/>
    </location>
</feature>
<dbReference type="SUPFAM" id="SSF158832">
    <property type="entry name" value="Tex N-terminal region-like"/>
    <property type="match status" value="1"/>
</dbReference>
<dbReference type="PANTHER" id="PTHR10145">
    <property type="entry name" value="TRANSCRIPTION ELONGATION FACTOR SPT6"/>
    <property type="match status" value="1"/>
</dbReference>
<dbReference type="Gene3D" id="2.40.50.140">
    <property type="entry name" value="Nucleic acid-binding proteins"/>
    <property type="match status" value="1"/>
</dbReference>
<dbReference type="FunFam" id="1.10.10.2740:FF:000001">
    <property type="entry name" value="Transcription elongation factor spt6"/>
    <property type="match status" value="1"/>
</dbReference>
<dbReference type="Pfam" id="PF00575">
    <property type="entry name" value="S1"/>
    <property type="match status" value="1"/>
</dbReference>
<keyword evidence="3 5" id="KW-0804">Transcription</keyword>
<evidence type="ECO:0008006" key="12">
    <source>
        <dbReference type="Google" id="ProtNLM"/>
    </source>
</evidence>
<feature type="domain" description="S1 motif" evidence="9">
    <location>
        <begin position="1197"/>
        <end position="1252"/>
    </location>
</feature>
<dbReference type="InterPro" id="IPR023319">
    <property type="entry name" value="Tex-like_HTH_dom_sf"/>
</dbReference>
<name>A0AAU9W8V6_9CNID</name>
<evidence type="ECO:0000313" key="10">
    <source>
        <dbReference type="EMBL" id="CAH3108449.1"/>
    </source>
</evidence>
<feature type="compositionally biased region" description="Low complexity" evidence="7">
    <location>
        <begin position="1585"/>
        <end position="1641"/>
    </location>
</feature>
<dbReference type="InterPro" id="IPR010994">
    <property type="entry name" value="RuvA_2-like"/>
</dbReference>
<dbReference type="PROSITE" id="PS50001">
    <property type="entry name" value="SH2"/>
    <property type="match status" value="1"/>
</dbReference>
<dbReference type="SUPFAM" id="SSF55550">
    <property type="entry name" value="SH2 domain"/>
    <property type="match status" value="1"/>
</dbReference>
<feature type="region of interest" description="Disordered" evidence="7">
    <location>
        <begin position="468"/>
        <end position="488"/>
    </location>
</feature>
<dbReference type="GO" id="GO:0003677">
    <property type="term" value="F:DNA binding"/>
    <property type="evidence" value="ECO:0007669"/>
    <property type="project" value="InterPro"/>
</dbReference>
<feature type="domain" description="SH2" evidence="8">
    <location>
        <begin position="1294"/>
        <end position="1385"/>
    </location>
</feature>
<feature type="region of interest" description="Disordered" evidence="7">
    <location>
        <begin position="1490"/>
        <end position="1518"/>
    </location>
</feature>
<protein>
    <recommendedName>
        <fullName evidence="12">Transcription elongation factor spt6</fullName>
    </recommendedName>
</protein>
<dbReference type="FunFam" id="3.30.505.10:FF:000030">
    <property type="entry name" value="Transcription elongation factor spt6"/>
    <property type="match status" value="1"/>
</dbReference>
<evidence type="ECO:0000256" key="6">
    <source>
        <dbReference type="PROSITE-ProRule" id="PRU00191"/>
    </source>
</evidence>
<keyword evidence="6" id="KW-0727">SH2 domain</keyword>
<feature type="region of interest" description="Disordered" evidence="7">
    <location>
        <begin position="1548"/>
        <end position="1650"/>
    </location>
</feature>
<dbReference type="InterPro" id="IPR037027">
    <property type="entry name" value="YqgF/RNaseH-like_dom_sf"/>
</dbReference>
<dbReference type="PANTHER" id="PTHR10145:SF6">
    <property type="entry name" value="TRANSCRIPTION ELONGATION FACTOR SPT6"/>
    <property type="match status" value="1"/>
</dbReference>
<dbReference type="PROSITE" id="PS50126">
    <property type="entry name" value="S1"/>
    <property type="match status" value="1"/>
</dbReference>
<dbReference type="FunFam" id="1.10.10.650:FF:000002">
    <property type="entry name" value="Transcription elongation factor spt6"/>
    <property type="match status" value="1"/>
</dbReference>
<feature type="compositionally biased region" description="Acidic residues" evidence="7">
    <location>
        <begin position="150"/>
        <end position="176"/>
    </location>
</feature>
<dbReference type="Proteomes" id="UP001159428">
    <property type="component" value="Unassembled WGS sequence"/>
</dbReference>
<dbReference type="EMBL" id="CALNXJ010000011">
    <property type="protein sequence ID" value="CAH3108449.1"/>
    <property type="molecule type" value="Genomic_DNA"/>
</dbReference>
<dbReference type="GO" id="GO:0031491">
    <property type="term" value="F:nucleosome binding"/>
    <property type="evidence" value="ECO:0007669"/>
    <property type="project" value="TreeGrafter"/>
</dbReference>
<feature type="region of interest" description="Disordered" evidence="7">
    <location>
        <begin position="1"/>
        <end position="80"/>
    </location>
</feature>
<evidence type="ECO:0000259" key="8">
    <source>
        <dbReference type="PROSITE" id="PS50001"/>
    </source>
</evidence>
<evidence type="ECO:0000256" key="2">
    <source>
        <dbReference type="ARBA" id="ARBA00009253"/>
    </source>
</evidence>
<dbReference type="Gene3D" id="1.10.10.650">
    <property type="entry name" value="RuvA domain 2-like"/>
    <property type="match status" value="1"/>
</dbReference>
<dbReference type="Pfam" id="PF14639">
    <property type="entry name" value="YqgF"/>
    <property type="match status" value="1"/>
</dbReference>
<dbReference type="SMART" id="SM00732">
    <property type="entry name" value="YqgFc"/>
    <property type="match status" value="1"/>
</dbReference>
<dbReference type="SUPFAM" id="SSF47781">
    <property type="entry name" value="RuvA domain 2-like"/>
    <property type="match status" value="2"/>
</dbReference>
<feature type="region of interest" description="Disordered" evidence="7">
    <location>
        <begin position="217"/>
        <end position="249"/>
    </location>
</feature>
<evidence type="ECO:0000256" key="3">
    <source>
        <dbReference type="ARBA" id="ARBA00023163"/>
    </source>
</evidence>
<dbReference type="InterPro" id="IPR006641">
    <property type="entry name" value="YqgF/RNaseH-like_dom"/>
</dbReference>
<dbReference type="Pfam" id="PF14641">
    <property type="entry name" value="HTH_44"/>
    <property type="match status" value="1"/>
</dbReference>
<organism evidence="10 11">
    <name type="scientific">Pocillopora meandrina</name>
    <dbReference type="NCBI Taxonomy" id="46732"/>
    <lineage>
        <taxon>Eukaryota</taxon>
        <taxon>Metazoa</taxon>
        <taxon>Cnidaria</taxon>
        <taxon>Anthozoa</taxon>
        <taxon>Hexacorallia</taxon>
        <taxon>Scleractinia</taxon>
        <taxon>Astrocoeniina</taxon>
        <taxon>Pocilloporidae</taxon>
        <taxon>Pocillopora</taxon>
    </lineage>
</organism>
<dbReference type="InterPro" id="IPR017072">
    <property type="entry name" value="TF_Spt6"/>
</dbReference>
<dbReference type="Pfam" id="PF14635">
    <property type="entry name" value="HHH_7"/>
    <property type="match status" value="1"/>
</dbReference>
<dbReference type="InterPro" id="IPR032706">
    <property type="entry name" value="Spt6_HHH"/>
</dbReference>
<accession>A0AAU9W8V6</accession>
<dbReference type="GO" id="GO:0008023">
    <property type="term" value="C:transcription elongation factor complex"/>
    <property type="evidence" value="ECO:0007669"/>
    <property type="project" value="TreeGrafter"/>
</dbReference>
<feature type="compositionally biased region" description="Acidic residues" evidence="7">
    <location>
        <begin position="7"/>
        <end position="57"/>
    </location>
</feature>
<dbReference type="FunFam" id="1.10.150.850:FF:000001">
    <property type="entry name" value="Transcription elongation factor spt6"/>
    <property type="match status" value="1"/>
</dbReference>
<gene>
    <name evidence="10" type="ORF">PMEA_00002551</name>
</gene>
<dbReference type="Gene3D" id="1.10.3500.10">
    <property type="entry name" value="Tex N-terminal region-like"/>
    <property type="match status" value="1"/>
</dbReference>
<dbReference type="Gene3D" id="1.10.10.2740">
    <property type="entry name" value="Spt6, Death-like domain"/>
    <property type="match status" value="1"/>
</dbReference>
<feature type="compositionally biased region" description="Polar residues" evidence="7">
    <location>
        <begin position="1501"/>
        <end position="1517"/>
    </location>
</feature>
<dbReference type="InterPro" id="IPR035420">
    <property type="entry name" value="Spt6_SH2"/>
</dbReference>
<dbReference type="GO" id="GO:0140673">
    <property type="term" value="P:transcription elongation-coupled chromatin remodeling"/>
    <property type="evidence" value="ECO:0007669"/>
    <property type="project" value="InterPro"/>
</dbReference>
<dbReference type="InterPro" id="IPR000980">
    <property type="entry name" value="SH2"/>
</dbReference>
<evidence type="ECO:0000259" key="9">
    <source>
        <dbReference type="PROSITE" id="PS50126"/>
    </source>
</evidence>
<dbReference type="InterPro" id="IPR035019">
    <property type="entry name" value="Spt6_SH2_N"/>
</dbReference>
<dbReference type="InterPro" id="IPR012337">
    <property type="entry name" value="RNaseH-like_sf"/>
</dbReference>
<dbReference type="InterPro" id="IPR036860">
    <property type="entry name" value="SH2_dom_sf"/>
</dbReference>
<reference evidence="10 11" key="1">
    <citation type="submission" date="2022-05" db="EMBL/GenBank/DDBJ databases">
        <authorList>
            <consortium name="Genoscope - CEA"/>
            <person name="William W."/>
        </authorList>
    </citation>
    <scope>NUCLEOTIDE SEQUENCE [LARGE SCALE GENOMIC DNA]</scope>
</reference>
<comment type="subcellular location">
    <subcellularLocation>
        <location evidence="1 5">Nucleus</location>
    </subcellularLocation>
</comment>
<dbReference type="InterPro" id="IPR012340">
    <property type="entry name" value="NA-bd_OB-fold"/>
</dbReference>
<evidence type="ECO:0000256" key="1">
    <source>
        <dbReference type="ARBA" id="ARBA00004123"/>
    </source>
</evidence>
<dbReference type="InterPro" id="IPR035018">
    <property type="entry name" value="Spt6_SH2_C"/>
</dbReference>
<evidence type="ECO:0000256" key="4">
    <source>
        <dbReference type="ARBA" id="ARBA00023242"/>
    </source>
</evidence>